<sequence length="334" mass="35133">MKTKALPLIGALAVLSAGTASAEEIRMQTFLGATAATTVAFEEMAANLAEATDGAVQITVLPGGAVVGATETIEAIQNGILEGQYTAPTYFAGSDPAMGILGDTIGAYPDSETRNRWFTEGGGLELARALYAQYDLMFICPVYWPSEQIPSTVPIETVADFEGLSMRAPGGLASDLLSRAGASLVTMGVGESVSAMETGVLDATDLANVALNVALGMHNQARYSVLARHSMAVTEMSVSMDTWNALSPESQAAFEAECNAMSERLSVELPEADAEAQAQATDELGVTFIEFGEDEAATFRALTDEVWTEWGSRSPNAQALVDSHRAFLVELGLN</sequence>
<feature type="signal peptide" evidence="4">
    <location>
        <begin position="1"/>
        <end position="22"/>
    </location>
</feature>
<evidence type="ECO:0000256" key="4">
    <source>
        <dbReference type="SAM" id="SignalP"/>
    </source>
</evidence>
<dbReference type="EMBL" id="CP064942">
    <property type="protein sequence ID" value="QPH53693.1"/>
    <property type="molecule type" value="Genomic_DNA"/>
</dbReference>
<keyword evidence="2 4" id="KW-0732">Signal</keyword>
<gene>
    <name evidence="5" type="primary">dctP</name>
    <name evidence="5" type="ORF">I0K15_18235</name>
</gene>
<evidence type="ECO:0000313" key="5">
    <source>
        <dbReference type="EMBL" id="QPH53693.1"/>
    </source>
</evidence>
<keyword evidence="3" id="KW-0574">Periplasm</keyword>
<comment type="subcellular location">
    <subcellularLocation>
        <location evidence="1">Periplasm</location>
    </subcellularLocation>
</comment>
<evidence type="ECO:0000256" key="1">
    <source>
        <dbReference type="ARBA" id="ARBA00004418"/>
    </source>
</evidence>
<dbReference type="Gene3D" id="3.40.190.170">
    <property type="entry name" value="Bacterial extracellular solute-binding protein, family 7"/>
    <property type="match status" value="1"/>
</dbReference>
<evidence type="ECO:0000256" key="3">
    <source>
        <dbReference type="ARBA" id="ARBA00022764"/>
    </source>
</evidence>
<feature type="chain" id="PRO_5032931314" evidence="4">
    <location>
        <begin position="23"/>
        <end position="334"/>
    </location>
</feature>
<dbReference type="PANTHER" id="PTHR33376:SF5">
    <property type="entry name" value="EXTRACYTOPLASMIC SOLUTE RECEPTOR PROTEIN"/>
    <property type="match status" value="1"/>
</dbReference>
<reference evidence="5 6" key="1">
    <citation type="submission" date="2020-11" db="EMBL/GenBank/DDBJ databases">
        <title>Description of Pontivivens ytuae sp. nov. isolated from deep sea sediment of Mariana Trench.</title>
        <authorList>
            <person name="Wang Z."/>
            <person name="Sun Q.-L."/>
            <person name="Xu X.-D."/>
            <person name="Tang Y.-Z."/>
            <person name="Zhang J."/>
        </authorList>
    </citation>
    <scope>NUCLEOTIDE SEQUENCE [LARGE SCALE GENOMIC DNA]</scope>
    <source>
        <strain evidence="5 6">MT2928</strain>
    </source>
</reference>
<dbReference type="NCBIfam" id="NF037995">
    <property type="entry name" value="TRAP_S1"/>
    <property type="match status" value="1"/>
</dbReference>
<protein>
    <submittedName>
        <fullName evidence="5">TRAP transporter substrate-binding protein DctP</fullName>
    </submittedName>
</protein>
<dbReference type="AlphaFoldDB" id="A0A7S9QC96"/>
<dbReference type="RefSeq" id="WP_196102902.1">
    <property type="nucleotide sequence ID" value="NZ_CP064942.1"/>
</dbReference>
<dbReference type="KEGG" id="poz:I0K15_18235"/>
<dbReference type="Proteomes" id="UP000594800">
    <property type="component" value="Chromosome"/>
</dbReference>
<accession>A0A7S9QC96</accession>
<dbReference type="GO" id="GO:0055085">
    <property type="term" value="P:transmembrane transport"/>
    <property type="evidence" value="ECO:0007669"/>
    <property type="project" value="InterPro"/>
</dbReference>
<dbReference type="PANTHER" id="PTHR33376">
    <property type="match status" value="1"/>
</dbReference>
<organism evidence="5 6">
    <name type="scientific">Pontivivens ytuae</name>
    <dbReference type="NCBI Taxonomy" id="2789856"/>
    <lineage>
        <taxon>Bacteria</taxon>
        <taxon>Pseudomonadati</taxon>
        <taxon>Pseudomonadota</taxon>
        <taxon>Alphaproteobacteria</taxon>
        <taxon>Rhodobacterales</taxon>
        <taxon>Paracoccaceae</taxon>
        <taxon>Pontivivens</taxon>
    </lineage>
</organism>
<dbReference type="InterPro" id="IPR038404">
    <property type="entry name" value="TRAP_DctP_sf"/>
</dbReference>
<evidence type="ECO:0000256" key="2">
    <source>
        <dbReference type="ARBA" id="ARBA00022729"/>
    </source>
</evidence>
<proteinExistence type="predicted"/>
<dbReference type="GO" id="GO:0042597">
    <property type="term" value="C:periplasmic space"/>
    <property type="evidence" value="ECO:0007669"/>
    <property type="project" value="UniProtKB-SubCell"/>
</dbReference>
<evidence type="ECO:0000313" key="6">
    <source>
        <dbReference type="Proteomes" id="UP000594800"/>
    </source>
</evidence>
<name>A0A7S9QC96_9RHOB</name>
<dbReference type="InterPro" id="IPR018389">
    <property type="entry name" value="DctP_fam"/>
</dbReference>
<keyword evidence="6" id="KW-1185">Reference proteome</keyword>
<dbReference type="Pfam" id="PF03480">
    <property type="entry name" value="DctP"/>
    <property type="match status" value="1"/>
</dbReference>